<feature type="compositionally biased region" description="Polar residues" evidence="5">
    <location>
        <begin position="1255"/>
        <end position="1264"/>
    </location>
</feature>
<keyword evidence="1 3" id="KW-0238">DNA-binding</keyword>
<dbReference type="InParanoid" id="Q6BMZ3"/>
<dbReference type="GO" id="GO:0005634">
    <property type="term" value="C:nucleus"/>
    <property type="evidence" value="ECO:0007669"/>
    <property type="project" value="UniProtKB-SubCell"/>
</dbReference>
<dbReference type="PANTHER" id="PTHR21712:SF29">
    <property type="entry name" value="PRE-RRNA-PROCESSING PROTEIN FHL1"/>
    <property type="match status" value="1"/>
</dbReference>
<dbReference type="Gene3D" id="2.60.200.20">
    <property type="match status" value="1"/>
</dbReference>
<evidence type="ECO:0000256" key="3">
    <source>
        <dbReference type="PROSITE-ProRule" id="PRU00089"/>
    </source>
</evidence>
<dbReference type="PROSITE" id="PS50006">
    <property type="entry name" value="FHA_DOMAIN"/>
    <property type="match status" value="1"/>
</dbReference>
<dbReference type="OrthoDB" id="5954824at2759"/>
<dbReference type="Gene3D" id="1.10.10.10">
    <property type="entry name" value="Winged helix-like DNA-binding domain superfamily/Winged helix DNA-binding domain"/>
    <property type="match status" value="1"/>
</dbReference>
<evidence type="ECO:0000256" key="1">
    <source>
        <dbReference type="ARBA" id="ARBA00023125"/>
    </source>
</evidence>
<feature type="coiled-coil region" evidence="4">
    <location>
        <begin position="826"/>
        <end position="864"/>
    </location>
</feature>
<dbReference type="CDD" id="cd22701">
    <property type="entry name" value="FHA_FKH1-like"/>
    <property type="match status" value="1"/>
</dbReference>
<feature type="region of interest" description="Disordered" evidence="5">
    <location>
        <begin position="517"/>
        <end position="590"/>
    </location>
</feature>
<sequence>MMSSLSLGDDSLTSSKKEQDSLEDKNLKGNLGKQEDNNKIGGVDIEREADAQSLDLDDEINSILNDNEENHKAHRKQGAETKNDEDIATQMSLPDLQDLDIGPLDKIQNPMNKIVLDFDDTSKTVSNSQSPNPVDEETYDRYKNSTSQVDIRRNSSLVPITSEAALGSSNHEDDKDSSKISAYARLDFENFTFFVQTLQVILGRKSNDELLQSSHHAVDVHLSSTKAISRRHAKIFYNFGTQRFELSVLGRNGAFVDDAFTEKGITVPLADGTKIQIGDIPFAFVLPSIDSNTNDNSAGTAKQFNPSDAINLRSNLYKVSESPSKNDQKPKQSKEADKPREESKSNISQSPSNSNSDNSSHTSRRTSQSKSNTSRRLSGARKKSVTNDEIDDILNELETNSINAIDEEESELLDSEIQSILNDPDSHGQDEEMDLDEENLLKLTQFNEASNEEDEIDKLVQQHNLEQGVTWDEDELDREDENDDDMHDIDLDLSVLDQEIATLAPLIDAHHQDLMKEKEEKRKQLEQEKRKKESQQLRKMAGKKLPFNKPKVKPSTGSVSQPPTRSTPLMGKPAVPRMGRPASIQPPASRLYGRQAPINGLSKAQLVDNRLTTMSSPLAGLPTHLVAQGSANSGLPLKIAQGTHHSMAHLVNSQMSKPLMPPKPPAPKLDVQLQTITSSTSSTIRIPIRAITIDSKVELPPVCVPKNLTEQKDTPKVPKRRKDINQIKKAAKSIYTIDEIPEHYRIKPTLSYPLMITNVLKSKGGDIGLTLSEINESIKEIYPYYKYCPDGWQASVSHNVTLNKIFKRISKKEYDANWTWGIDDAYIAEREKVKQKQQEMAAAKAKAAAIKAEELKQKQRLEAQQGTTHNIVGRNFASPYGLSPLNAGLRMPQSQFISQLQQKQMGSANTNGQKPKTIAELASEIRRDGLIGSKAPLYFKPQSTLQVNSSGELVKRNDIPATVSSPAASTVSQQPQVTTNTIKAQLAANRSQSPSSLSPTSQGTHTSSEAKPKMNQDTKKSLAYLQKELFTLYKARKLSYNTATTTEVITKALATTIAQVNIIGVKAGCGDNALSFLVEKAPQQVSKILDIALTKSIKEKQGTLSSRPASRGNTPGPTSHSLASSPEKQISSMVNTPQLAGSPKPSSSAASPIEKLGEQLTTSSHKSESVAYSNSKENTPNASGELANDMPKPNQSSGIKSESPSASPSLTRPPVYKSGLSKPPTFFGKSESSSPSQSAFASASYSSGAGLPKPQSFSKPSALSNPPRFLSNKPARPSFHGNKDETAVPRPPSFTSGSFPSTKGQNNSTTATNSPNIRETPTGDSVAEQATVANAPGTKRSASDEGNVEEKLEDNSRKIIKIE</sequence>
<feature type="compositionally biased region" description="Low complexity" evidence="5">
    <location>
        <begin position="1230"/>
        <end position="1249"/>
    </location>
</feature>
<feature type="compositionally biased region" description="Polar residues" evidence="5">
    <location>
        <begin position="1303"/>
        <end position="1323"/>
    </location>
</feature>
<feature type="compositionally biased region" description="Low complexity" evidence="5">
    <location>
        <begin position="1140"/>
        <end position="1152"/>
    </location>
</feature>
<evidence type="ECO:0000256" key="2">
    <source>
        <dbReference type="ARBA" id="ARBA00023242"/>
    </source>
</evidence>
<dbReference type="eggNOG" id="KOG2294">
    <property type="taxonomic scope" value="Eukaryota"/>
</dbReference>
<comment type="subcellular location">
    <subcellularLocation>
        <location evidence="3">Nucleus</location>
    </subcellularLocation>
</comment>
<dbReference type="InterPro" id="IPR036390">
    <property type="entry name" value="WH_DNA-bd_sf"/>
</dbReference>
<dbReference type="InterPro" id="IPR036388">
    <property type="entry name" value="WH-like_DNA-bd_sf"/>
</dbReference>
<dbReference type="FunCoup" id="Q6BMZ3">
    <property type="interactions" value="1240"/>
</dbReference>
<feature type="domain" description="FHA" evidence="6">
    <location>
        <begin position="200"/>
        <end position="261"/>
    </location>
</feature>
<feature type="domain" description="Fork-head" evidence="7">
    <location>
        <begin position="747"/>
        <end position="838"/>
    </location>
</feature>
<dbReference type="InterPro" id="IPR001766">
    <property type="entry name" value="Fork_head_dom"/>
</dbReference>
<dbReference type="OMA" id="SYYMHTY"/>
<dbReference type="GO" id="GO:0060962">
    <property type="term" value="P:regulation of ribosomal protein gene transcription by RNA polymerase II"/>
    <property type="evidence" value="ECO:0007669"/>
    <property type="project" value="InterPro"/>
</dbReference>
<dbReference type="SUPFAM" id="SSF46785">
    <property type="entry name" value="Winged helix' DNA-binding domain"/>
    <property type="match status" value="1"/>
</dbReference>
<feature type="compositionally biased region" description="Polar residues" evidence="5">
    <location>
        <begin position="1159"/>
        <end position="1182"/>
    </location>
</feature>
<feature type="compositionally biased region" description="Low complexity" evidence="5">
    <location>
        <begin position="991"/>
        <end position="1002"/>
    </location>
</feature>
<gene>
    <name evidence="8" type="ordered locus">DEHA2F01474g</name>
</gene>
<keyword evidence="4" id="KW-0175">Coiled coil</keyword>
<feature type="compositionally biased region" description="Low complexity" evidence="5">
    <location>
        <begin position="345"/>
        <end position="361"/>
    </location>
</feature>
<dbReference type="InterPro" id="IPR008984">
    <property type="entry name" value="SMAD_FHA_dom_sf"/>
</dbReference>
<keyword evidence="9" id="KW-1185">Reference proteome</keyword>
<dbReference type="CDD" id="cd00059">
    <property type="entry name" value="FH_FOX"/>
    <property type="match status" value="1"/>
</dbReference>
<reference evidence="8 9" key="1">
    <citation type="journal article" date="2004" name="Nature">
        <title>Genome evolution in yeasts.</title>
        <authorList>
            <consortium name="Genolevures"/>
            <person name="Dujon B."/>
            <person name="Sherman D."/>
            <person name="Fischer G."/>
            <person name="Durrens P."/>
            <person name="Casaregola S."/>
            <person name="Lafontaine I."/>
            <person name="de Montigny J."/>
            <person name="Marck C."/>
            <person name="Neuveglise C."/>
            <person name="Talla E."/>
            <person name="Goffard N."/>
            <person name="Frangeul L."/>
            <person name="Aigle M."/>
            <person name="Anthouard V."/>
            <person name="Babour A."/>
            <person name="Barbe V."/>
            <person name="Barnay S."/>
            <person name="Blanchin S."/>
            <person name="Beckerich J.M."/>
            <person name="Beyne E."/>
            <person name="Bleykasten C."/>
            <person name="Boisrame A."/>
            <person name="Boyer J."/>
            <person name="Cattolico L."/>
            <person name="Confanioleri F."/>
            <person name="de Daruvar A."/>
            <person name="Despons L."/>
            <person name="Fabre E."/>
            <person name="Fairhead C."/>
            <person name="Ferry-Dumazet H."/>
            <person name="Groppi A."/>
            <person name="Hantraye F."/>
            <person name="Hennequin C."/>
            <person name="Jauniaux N."/>
            <person name="Joyet P."/>
            <person name="Kachouri R."/>
            <person name="Kerrest A."/>
            <person name="Koszul R."/>
            <person name="Lemaire M."/>
            <person name="Lesur I."/>
            <person name="Ma L."/>
            <person name="Muller H."/>
            <person name="Nicaud J.M."/>
            <person name="Nikolski M."/>
            <person name="Oztas S."/>
            <person name="Ozier-Kalogeropoulos O."/>
            <person name="Pellenz S."/>
            <person name="Potier S."/>
            <person name="Richard G.F."/>
            <person name="Straub M.L."/>
            <person name="Suleau A."/>
            <person name="Swennene D."/>
            <person name="Tekaia F."/>
            <person name="Wesolowski-Louvel M."/>
            <person name="Westhof E."/>
            <person name="Wirth B."/>
            <person name="Zeniou-Meyer M."/>
            <person name="Zivanovic I."/>
            <person name="Bolotin-Fukuhara M."/>
            <person name="Thierry A."/>
            <person name="Bouchier C."/>
            <person name="Caudron B."/>
            <person name="Scarpelli C."/>
            <person name="Gaillardin C."/>
            <person name="Weissenbach J."/>
            <person name="Wincker P."/>
            <person name="Souciet J.L."/>
        </authorList>
    </citation>
    <scope>NUCLEOTIDE SEQUENCE [LARGE SCALE GENOMIC DNA]</scope>
    <source>
        <strain evidence="9">ATCC 36239 / CBS 767 / BCRC 21394 / JCM 1990 / NBRC 0083 / IGC 2968</strain>
    </source>
</reference>
<feature type="compositionally biased region" description="Basic and acidic residues" evidence="5">
    <location>
        <begin position="324"/>
        <end position="344"/>
    </location>
</feature>
<evidence type="ECO:0000256" key="5">
    <source>
        <dbReference type="SAM" id="MobiDB-lite"/>
    </source>
</evidence>
<feature type="region of interest" description="Disordered" evidence="5">
    <location>
        <begin position="986"/>
        <end position="1017"/>
    </location>
</feature>
<dbReference type="Pfam" id="PF00250">
    <property type="entry name" value="Forkhead"/>
    <property type="match status" value="1"/>
</dbReference>
<dbReference type="SMART" id="SM00339">
    <property type="entry name" value="FH"/>
    <property type="match status" value="1"/>
</dbReference>
<dbReference type="PRINTS" id="PR00053">
    <property type="entry name" value="FORKHEAD"/>
</dbReference>
<feature type="region of interest" description="Disordered" evidence="5">
    <location>
        <begin position="1100"/>
        <end position="1363"/>
    </location>
</feature>
<protein>
    <submittedName>
        <fullName evidence="8">DEHA2F01474p</fullName>
    </submittedName>
</protein>
<feature type="compositionally biased region" description="Polar residues" evidence="5">
    <location>
        <begin position="365"/>
        <end position="376"/>
    </location>
</feature>
<feature type="compositionally biased region" description="Basic and acidic residues" evidence="5">
    <location>
        <begin position="15"/>
        <end position="50"/>
    </location>
</feature>
<dbReference type="PROSITE" id="PS50039">
    <property type="entry name" value="FORK_HEAD_3"/>
    <property type="match status" value="1"/>
</dbReference>
<dbReference type="VEuPathDB" id="FungiDB:DEHA2F01474g"/>
<feature type="compositionally biased region" description="Basic and acidic residues" evidence="5">
    <location>
        <begin position="1348"/>
        <end position="1363"/>
    </location>
</feature>
<feature type="compositionally biased region" description="Polar residues" evidence="5">
    <location>
        <begin position="123"/>
        <end position="132"/>
    </location>
</feature>
<name>Q6BMZ3_DEBHA</name>
<accession>Q6BMZ3</accession>
<feature type="region of interest" description="Disordered" evidence="5">
    <location>
        <begin position="1"/>
        <end position="86"/>
    </location>
</feature>
<evidence type="ECO:0000256" key="4">
    <source>
        <dbReference type="SAM" id="Coils"/>
    </source>
</evidence>
<proteinExistence type="predicted"/>
<dbReference type="GeneID" id="2903830"/>
<feature type="compositionally biased region" description="Polar residues" evidence="5">
    <location>
        <begin position="1193"/>
        <end position="1210"/>
    </location>
</feature>
<dbReference type="RefSeq" id="XP_460427.2">
    <property type="nucleotide sequence ID" value="XM_460427.2"/>
</dbReference>
<feature type="DNA-binding region" description="Fork-head" evidence="3">
    <location>
        <begin position="747"/>
        <end position="838"/>
    </location>
</feature>
<dbReference type="EMBL" id="CR382138">
    <property type="protein sequence ID" value="CAG88734.2"/>
    <property type="molecule type" value="Genomic_DNA"/>
</dbReference>
<feature type="compositionally biased region" description="Basic and acidic residues" evidence="5">
    <location>
        <begin position="517"/>
        <end position="536"/>
    </location>
</feature>
<feature type="region of interest" description="Disordered" evidence="5">
    <location>
        <begin position="319"/>
        <end position="384"/>
    </location>
</feature>
<feature type="compositionally biased region" description="Low complexity" evidence="5">
    <location>
        <begin position="1"/>
        <end position="14"/>
    </location>
</feature>
<dbReference type="Proteomes" id="UP000000599">
    <property type="component" value="Chromosome F"/>
</dbReference>
<dbReference type="SUPFAM" id="SSF49879">
    <property type="entry name" value="SMAD/FHA domain"/>
    <property type="match status" value="1"/>
</dbReference>
<feature type="region of interest" description="Disordered" evidence="5">
    <location>
        <begin position="122"/>
        <end position="148"/>
    </location>
</feature>
<dbReference type="SMART" id="SM00240">
    <property type="entry name" value="FHA"/>
    <property type="match status" value="1"/>
</dbReference>
<dbReference type="KEGG" id="dha:DEHA2F01474g"/>
<dbReference type="GO" id="GO:0003700">
    <property type="term" value="F:DNA-binding transcription factor activity"/>
    <property type="evidence" value="ECO:0007669"/>
    <property type="project" value="InterPro"/>
</dbReference>
<feature type="compositionally biased region" description="Polar residues" evidence="5">
    <location>
        <begin position="1102"/>
        <end position="1139"/>
    </location>
</feature>
<dbReference type="PANTHER" id="PTHR21712">
    <property type="entry name" value="PRE-RRNA-PROCESSING PROTEIN FHL1"/>
    <property type="match status" value="1"/>
</dbReference>
<organism evidence="8 9">
    <name type="scientific">Debaryomyces hansenii (strain ATCC 36239 / CBS 767 / BCRC 21394 / JCM 1990 / NBRC 0083 / IGC 2968)</name>
    <name type="common">Yeast</name>
    <name type="synonym">Torulaspora hansenii</name>
    <dbReference type="NCBI Taxonomy" id="284592"/>
    <lineage>
        <taxon>Eukaryota</taxon>
        <taxon>Fungi</taxon>
        <taxon>Dikarya</taxon>
        <taxon>Ascomycota</taxon>
        <taxon>Saccharomycotina</taxon>
        <taxon>Pichiomycetes</taxon>
        <taxon>Debaryomycetaceae</taxon>
        <taxon>Debaryomyces</taxon>
    </lineage>
</organism>
<dbReference type="InterPro" id="IPR045178">
    <property type="entry name" value="Fhl1/FHA1"/>
</dbReference>
<dbReference type="STRING" id="284592.Q6BMZ3"/>
<dbReference type="Pfam" id="PF00498">
    <property type="entry name" value="FHA"/>
    <property type="match status" value="1"/>
</dbReference>
<keyword evidence="2 3" id="KW-0539">Nucleus</keyword>
<evidence type="ECO:0000259" key="6">
    <source>
        <dbReference type="PROSITE" id="PS50006"/>
    </source>
</evidence>
<evidence type="ECO:0000313" key="8">
    <source>
        <dbReference type="EMBL" id="CAG88734.2"/>
    </source>
</evidence>
<evidence type="ECO:0000313" key="9">
    <source>
        <dbReference type="Proteomes" id="UP000000599"/>
    </source>
</evidence>
<dbReference type="HOGENOM" id="CLU_005476_0_0_1"/>
<evidence type="ECO:0000259" key="7">
    <source>
        <dbReference type="PROSITE" id="PS50039"/>
    </source>
</evidence>
<feature type="compositionally biased region" description="Low complexity" evidence="5">
    <location>
        <begin position="1293"/>
        <end position="1302"/>
    </location>
</feature>
<dbReference type="GO" id="GO:0043565">
    <property type="term" value="F:sequence-specific DNA binding"/>
    <property type="evidence" value="ECO:0007669"/>
    <property type="project" value="InterPro"/>
</dbReference>
<dbReference type="InterPro" id="IPR000253">
    <property type="entry name" value="FHA_dom"/>
</dbReference>
<feature type="compositionally biased region" description="Basic and acidic residues" evidence="5">
    <location>
        <begin position="1008"/>
        <end position="1017"/>
    </location>
</feature>
<feature type="compositionally biased region" description="Polar residues" evidence="5">
    <location>
        <begin position="555"/>
        <end position="567"/>
    </location>
</feature>